<dbReference type="InterPro" id="IPR006976">
    <property type="entry name" value="VanZ-like"/>
</dbReference>
<dbReference type="Pfam" id="PF04892">
    <property type="entry name" value="VanZ"/>
    <property type="match status" value="1"/>
</dbReference>
<organism evidence="3 4">
    <name type="scientific">Faecalicatena acetigenes</name>
    <dbReference type="NCBI Taxonomy" id="2981790"/>
    <lineage>
        <taxon>Bacteria</taxon>
        <taxon>Bacillati</taxon>
        <taxon>Bacillota</taxon>
        <taxon>Clostridia</taxon>
        <taxon>Lachnospirales</taxon>
        <taxon>Lachnospiraceae</taxon>
        <taxon>Faecalicatena</taxon>
    </lineage>
</organism>
<keyword evidence="1" id="KW-0472">Membrane</keyword>
<dbReference type="PANTHER" id="PTHR36834:SF2">
    <property type="entry name" value="MEMBRANE PROTEIN"/>
    <property type="match status" value="1"/>
</dbReference>
<feature type="transmembrane region" description="Helical" evidence="1">
    <location>
        <begin position="146"/>
        <end position="163"/>
    </location>
</feature>
<keyword evidence="4" id="KW-1185">Reference proteome</keyword>
<feature type="transmembrane region" description="Helical" evidence="1">
    <location>
        <begin position="183"/>
        <end position="202"/>
    </location>
</feature>
<feature type="domain" description="VanZ-like" evidence="2">
    <location>
        <begin position="47"/>
        <end position="163"/>
    </location>
</feature>
<keyword evidence="1" id="KW-0812">Transmembrane</keyword>
<keyword evidence="1" id="KW-1133">Transmembrane helix</keyword>
<feature type="transmembrane region" description="Helical" evidence="1">
    <location>
        <begin position="6"/>
        <end position="24"/>
    </location>
</feature>
<reference evidence="3 4" key="1">
    <citation type="journal article" date="2021" name="ISME Commun">
        <title>Automated analysis of genomic sequences facilitates high-throughput and comprehensive description of bacteria.</title>
        <authorList>
            <person name="Hitch T.C.A."/>
        </authorList>
    </citation>
    <scope>NUCLEOTIDE SEQUENCE [LARGE SCALE GENOMIC DNA]</scope>
    <source>
        <strain evidence="3 4">H2_18</strain>
    </source>
</reference>
<feature type="transmembrane region" description="Helical" evidence="1">
    <location>
        <begin position="36"/>
        <end position="56"/>
    </location>
</feature>
<feature type="transmembrane region" description="Helical" evidence="1">
    <location>
        <begin position="88"/>
        <end position="110"/>
    </location>
</feature>
<name>A0ABT2T9C4_9FIRM</name>
<evidence type="ECO:0000313" key="3">
    <source>
        <dbReference type="EMBL" id="MCU6746571.1"/>
    </source>
</evidence>
<comment type="caution">
    <text evidence="3">The sequence shown here is derived from an EMBL/GenBank/DDBJ whole genome shotgun (WGS) entry which is preliminary data.</text>
</comment>
<sequence>MKFFMYPLLCVFVPCLLCSLLLYLDLRHKYPLRRLSYLGLHLIWICIFLFYLYMVLETTGIGTIWDIGKFGAVIRLEEINLLPFSNTSFGTCFLNAFMFMPLGFLLPLIWKEFQTLTNVVLAASSWSLSIEICQLFNRRRTDIDDLLMNTLGAMIGFFCWKFFDLCFQNRKRKAVSLSKWEAALYLICSIGGQFFFLNWYWLL</sequence>
<protein>
    <submittedName>
        <fullName evidence="3">VanZ family protein</fullName>
    </submittedName>
</protein>
<dbReference type="InterPro" id="IPR053150">
    <property type="entry name" value="Teicoplanin_resist-assoc"/>
</dbReference>
<dbReference type="EMBL" id="JAOQJX010000002">
    <property type="protein sequence ID" value="MCU6746571.1"/>
    <property type="molecule type" value="Genomic_DNA"/>
</dbReference>
<proteinExistence type="predicted"/>
<accession>A0ABT2T9C4</accession>
<dbReference type="Proteomes" id="UP001652394">
    <property type="component" value="Unassembled WGS sequence"/>
</dbReference>
<evidence type="ECO:0000313" key="4">
    <source>
        <dbReference type="Proteomes" id="UP001652394"/>
    </source>
</evidence>
<evidence type="ECO:0000259" key="2">
    <source>
        <dbReference type="Pfam" id="PF04892"/>
    </source>
</evidence>
<dbReference type="PANTHER" id="PTHR36834">
    <property type="entry name" value="MEMBRANE PROTEIN-RELATED"/>
    <property type="match status" value="1"/>
</dbReference>
<gene>
    <name evidence="3" type="ORF">OCV51_02670</name>
</gene>
<evidence type="ECO:0000256" key="1">
    <source>
        <dbReference type="SAM" id="Phobius"/>
    </source>
</evidence>
<dbReference type="RefSeq" id="WP_059068815.1">
    <property type="nucleotide sequence ID" value="NZ_JAOQJX010000002.1"/>
</dbReference>